<organism evidence="1 2">
    <name type="scientific">Levilactobacillus hammesii DSM 16381</name>
    <dbReference type="NCBI Taxonomy" id="1423753"/>
    <lineage>
        <taxon>Bacteria</taxon>
        <taxon>Bacillati</taxon>
        <taxon>Bacillota</taxon>
        <taxon>Bacilli</taxon>
        <taxon>Lactobacillales</taxon>
        <taxon>Lactobacillaceae</taxon>
        <taxon>Levilactobacillus</taxon>
    </lineage>
</organism>
<gene>
    <name evidence="1" type="ORF">FD28_GL000354</name>
</gene>
<dbReference type="PANTHER" id="PTHR43300">
    <property type="entry name" value="ACETYLTRANSFERASE"/>
    <property type="match status" value="1"/>
</dbReference>
<dbReference type="Gene3D" id="2.160.10.10">
    <property type="entry name" value="Hexapeptide repeat proteins"/>
    <property type="match status" value="1"/>
</dbReference>
<dbReference type="PANTHER" id="PTHR43300:SF11">
    <property type="entry name" value="ACETYLTRANSFERASE RV3034C-RELATED"/>
    <property type="match status" value="1"/>
</dbReference>
<dbReference type="Pfam" id="PF14602">
    <property type="entry name" value="Hexapep_2"/>
    <property type="match status" value="1"/>
</dbReference>
<evidence type="ECO:0000313" key="2">
    <source>
        <dbReference type="Proteomes" id="UP000051580"/>
    </source>
</evidence>
<dbReference type="InterPro" id="IPR001451">
    <property type="entry name" value="Hexapep"/>
</dbReference>
<dbReference type="InterPro" id="IPR050179">
    <property type="entry name" value="Trans_hexapeptide_repeat"/>
</dbReference>
<dbReference type="Proteomes" id="UP000051580">
    <property type="component" value="Unassembled WGS sequence"/>
</dbReference>
<keyword evidence="2" id="KW-1185">Reference proteome</keyword>
<reference evidence="1 2" key="1">
    <citation type="journal article" date="2015" name="Genome Announc.">
        <title>Expanding the biotechnology potential of lactobacilli through comparative genomics of 213 strains and associated genera.</title>
        <authorList>
            <person name="Sun Z."/>
            <person name="Harris H.M."/>
            <person name="McCann A."/>
            <person name="Guo C."/>
            <person name="Argimon S."/>
            <person name="Zhang W."/>
            <person name="Yang X."/>
            <person name="Jeffery I.B."/>
            <person name="Cooney J.C."/>
            <person name="Kagawa T.F."/>
            <person name="Liu W."/>
            <person name="Song Y."/>
            <person name="Salvetti E."/>
            <person name="Wrobel A."/>
            <person name="Rasinkangas P."/>
            <person name="Parkhill J."/>
            <person name="Rea M.C."/>
            <person name="O'Sullivan O."/>
            <person name="Ritari J."/>
            <person name="Douillard F.P."/>
            <person name="Paul Ross R."/>
            <person name="Yang R."/>
            <person name="Briner A.E."/>
            <person name="Felis G.E."/>
            <person name="de Vos W.M."/>
            <person name="Barrangou R."/>
            <person name="Klaenhammer T.R."/>
            <person name="Caufield P.W."/>
            <person name="Cui Y."/>
            <person name="Zhang H."/>
            <person name="O'Toole P.W."/>
        </authorList>
    </citation>
    <scope>NUCLEOTIDE SEQUENCE [LARGE SCALE GENOMIC DNA]</scope>
    <source>
        <strain evidence="1 2">DSM 16381</strain>
    </source>
</reference>
<dbReference type="AlphaFoldDB" id="A0A0R1UTQ7"/>
<dbReference type="EMBL" id="AZFS01000054">
    <property type="protein sequence ID" value="KRL94776.1"/>
    <property type="molecule type" value="Genomic_DNA"/>
</dbReference>
<name>A0A0R1UTQ7_9LACO</name>
<evidence type="ECO:0008006" key="3">
    <source>
        <dbReference type="Google" id="ProtNLM"/>
    </source>
</evidence>
<comment type="caution">
    <text evidence="1">The sequence shown here is derived from an EMBL/GenBank/DDBJ whole genome shotgun (WGS) entry which is preliminary data.</text>
</comment>
<dbReference type="CDD" id="cd03349">
    <property type="entry name" value="LbH_XAT"/>
    <property type="match status" value="1"/>
</dbReference>
<dbReference type="STRING" id="1423753.FD28_GL000354"/>
<evidence type="ECO:0000313" key="1">
    <source>
        <dbReference type="EMBL" id="KRL94776.1"/>
    </source>
</evidence>
<dbReference type="InterPro" id="IPR011004">
    <property type="entry name" value="Trimer_LpxA-like_sf"/>
</dbReference>
<dbReference type="SUPFAM" id="SSF51161">
    <property type="entry name" value="Trimeric LpxA-like enzymes"/>
    <property type="match status" value="1"/>
</dbReference>
<dbReference type="RefSeq" id="WP_202813059.1">
    <property type="nucleotide sequence ID" value="NZ_AZFS01000054.1"/>
</dbReference>
<accession>A0A0R1UTQ7</accession>
<dbReference type="PATRIC" id="fig|1423753.3.peg.366"/>
<protein>
    <recommendedName>
        <fullName evidence="3">Acetyltransferase</fullName>
    </recommendedName>
</protein>
<sequence length="273" mass="29767">MPTEIGGVTFFQSGLTYQEKHTRKLVPFSSRIAQLLEQRQIFTQLRSPRVRFSSGDVLTVSQNTAIEPFATFPVGDRFYPMGAFSYSRSLLPVNTIVGRYSSIATGVNRMGANHPLHRFSTSIITYEENSAALNAYLATQSGPLHLAVDSPAVDLPIIIGNDVWIGQDVTFSSAGIVVNDGAVVAANAVVTKDVPPYAVVAGNPARIVKYRFAFAMIQQLLALKWWQYDPGQLTTVRGDDAIDQFMAKLQALKAAGQLRPFQPPVVTLADFSG</sequence>
<proteinExistence type="predicted"/>